<reference evidence="1" key="3">
    <citation type="submission" date="2015-02" db="UniProtKB">
        <authorList>
            <consortium name="EnsemblProtists"/>
        </authorList>
    </citation>
    <scope>IDENTIFICATION</scope>
    <source>
        <strain evidence="1">DAOM BR144</strain>
    </source>
</reference>
<dbReference type="GO" id="GO:0003676">
    <property type="term" value="F:nucleic acid binding"/>
    <property type="evidence" value="ECO:0007669"/>
    <property type="project" value="InterPro"/>
</dbReference>
<sequence>NKPKPVFVAQVLAKRFDCNILLLPVSHPELNPIEMVWSNMKGYMAKNNVNFLLTEVEQLTAARFEQIGAEEWTKYVKHCIKVEDDYYNSADCVPYETEDND</sequence>
<evidence type="ECO:0000313" key="2">
    <source>
        <dbReference type="Proteomes" id="UP000019132"/>
    </source>
</evidence>
<organism evidence="1 2">
    <name type="scientific">Globisporangium ultimum (strain ATCC 200006 / CBS 805.95 / DAOM BR144)</name>
    <name type="common">Pythium ultimum</name>
    <dbReference type="NCBI Taxonomy" id="431595"/>
    <lineage>
        <taxon>Eukaryota</taxon>
        <taxon>Sar</taxon>
        <taxon>Stramenopiles</taxon>
        <taxon>Oomycota</taxon>
        <taxon>Peronosporomycetes</taxon>
        <taxon>Pythiales</taxon>
        <taxon>Pythiaceae</taxon>
        <taxon>Globisporangium</taxon>
    </lineage>
</organism>
<accession>K3WAQ6</accession>
<protein>
    <recommendedName>
        <fullName evidence="3">Tc1-like transposase DDE domain-containing protein</fullName>
    </recommendedName>
</protein>
<keyword evidence="2" id="KW-1185">Reference proteome</keyword>
<dbReference type="InterPro" id="IPR036397">
    <property type="entry name" value="RNaseH_sf"/>
</dbReference>
<dbReference type="Gene3D" id="3.30.420.10">
    <property type="entry name" value="Ribonuclease H-like superfamily/Ribonuclease H"/>
    <property type="match status" value="1"/>
</dbReference>
<name>K3WAQ6_GLOUD</name>
<evidence type="ECO:0000313" key="1">
    <source>
        <dbReference type="EnsemblProtists" id="PYU1_T002047"/>
    </source>
</evidence>
<dbReference type="HOGENOM" id="CLU_136387_1_0_1"/>
<reference evidence="2" key="1">
    <citation type="journal article" date="2010" name="Genome Biol.">
        <title>Genome sequence of the necrotrophic plant pathogen Pythium ultimum reveals original pathogenicity mechanisms and effector repertoire.</title>
        <authorList>
            <person name="Levesque C.A."/>
            <person name="Brouwer H."/>
            <person name="Cano L."/>
            <person name="Hamilton J.P."/>
            <person name="Holt C."/>
            <person name="Huitema E."/>
            <person name="Raffaele S."/>
            <person name="Robideau G.P."/>
            <person name="Thines M."/>
            <person name="Win J."/>
            <person name="Zerillo M.M."/>
            <person name="Beakes G.W."/>
            <person name="Boore J.L."/>
            <person name="Busam D."/>
            <person name="Dumas B."/>
            <person name="Ferriera S."/>
            <person name="Fuerstenberg S.I."/>
            <person name="Gachon C.M."/>
            <person name="Gaulin E."/>
            <person name="Govers F."/>
            <person name="Grenville-Briggs L."/>
            <person name="Horner N."/>
            <person name="Hostetler J."/>
            <person name="Jiang R.H."/>
            <person name="Johnson J."/>
            <person name="Krajaejun T."/>
            <person name="Lin H."/>
            <person name="Meijer H.J."/>
            <person name="Moore B."/>
            <person name="Morris P."/>
            <person name="Phuntmart V."/>
            <person name="Puiu D."/>
            <person name="Shetty J."/>
            <person name="Stajich J.E."/>
            <person name="Tripathy S."/>
            <person name="Wawra S."/>
            <person name="van West P."/>
            <person name="Whitty B.R."/>
            <person name="Coutinho P.M."/>
            <person name="Henrissat B."/>
            <person name="Martin F."/>
            <person name="Thomas P.D."/>
            <person name="Tyler B.M."/>
            <person name="De Vries R.P."/>
            <person name="Kamoun S."/>
            <person name="Yandell M."/>
            <person name="Tisserat N."/>
            <person name="Buell C.R."/>
        </authorList>
    </citation>
    <scope>NUCLEOTIDE SEQUENCE</scope>
    <source>
        <strain evidence="2">DAOM:BR144</strain>
    </source>
</reference>
<dbReference type="EnsemblProtists" id="PYU1_T002047">
    <property type="protein sequence ID" value="PYU1_T002047"/>
    <property type="gene ID" value="PYU1_G002045"/>
</dbReference>
<dbReference type="AlphaFoldDB" id="K3WAQ6"/>
<dbReference type="VEuPathDB" id="FungiDB:PYU1_G002045"/>
<proteinExistence type="predicted"/>
<evidence type="ECO:0008006" key="3">
    <source>
        <dbReference type="Google" id="ProtNLM"/>
    </source>
</evidence>
<dbReference type="Proteomes" id="UP000019132">
    <property type="component" value="Unassembled WGS sequence"/>
</dbReference>
<dbReference type="eggNOG" id="ENOG502SWCZ">
    <property type="taxonomic scope" value="Eukaryota"/>
</dbReference>
<dbReference type="InParanoid" id="K3WAQ6"/>
<reference evidence="2" key="2">
    <citation type="submission" date="2010-04" db="EMBL/GenBank/DDBJ databases">
        <authorList>
            <person name="Buell R."/>
            <person name="Hamilton J."/>
            <person name="Hostetler J."/>
        </authorList>
    </citation>
    <scope>NUCLEOTIDE SEQUENCE [LARGE SCALE GENOMIC DNA]</scope>
    <source>
        <strain evidence="2">DAOM:BR144</strain>
    </source>
</reference>
<dbReference type="EMBL" id="GL376634">
    <property type="status" value="NOT_ANNOTATED_CDS"/>
    <property type="molecule type" value="Genomic_DNA"/>
</dbReference>